<evidence type="ECO:0000256" key="3">
    <source>
        <dbReference type="ARBA" id="ARBA00022630"/>
    </source>
</evidence>
<feature type="domain" description="FAD/NAD(P)-binding" evidence="8">
    <location>
        <begin position="4"/>
        <end position="275"/>
    </location>
</feature>
<keyword evidence="5" id="KW-0560">Oxidoreductase</keyword>
<dbReference type="AlphaFoldDB" id="A0A7X1FS60"/>
<evidence type="ECO:0000256" key="4">
    <source>
        <dbReference type="ARBA" id="ARBA00022827"/>
    </source>
</evidence>
<dbReference type="Proteomes" id="UP000566813">
    <property type="component" value="Unassembled WGS sequence"/>
</dbReference>
<dbReference type="Pfam" id="PF07992">
    <property type="entry name" value="Pyr_redox_2"/>
    <property type="match status" value="1"/>
</dbReference>
<protein>
    <recommendedName>
        <fullName evidence="2">Thioredoxin reductase</fullName>
    </recommendedName>
</protein>
<dbReference type="PRINTS" id="PR00469">
    <property type="entry name" value="PNDRDTASEII"/>
</dbReference>
<proteinExistence type="inferred from homology"/>
<dbReference type="InterPro" id="IPR050097">
    <property type="entry name" value="Ferredoxin-NADP_redctase_2"/>
</dbReference>
<dbReference type="EMBL" id="JACLAW010000007">
    <property type="protein sequence ID" value="MBC2665859.1"/>
    <property type="molecule type" value="Genomic_DNA"/>
</dbReference>
<name>A0A7X1FS60_9SPHN</name>
<dbReference type="RefSeq" id="WP_185664130.1">
    <property type="nucleotide sequence ID" value="NZ_JACLAW010000007.1"/>
</dbReference>
<dbReference type="PROSITE" id="PS00573">
    <property type="entry name" value="PYRIDINE_REDOX_2"/>
    <property type="match status" value="1"/>
</dbReference>
<dbReference type="PANTHER" id="PTHR48105">
    <property type="entry name" value="THIOREDOXIN REDUCTASE 1-RELATED-RELATED"/>
    <property type="match status" value="1"/>
</dbReference>
<gene>
    <name evidence="9" type="ORF">H7F51_10010</name>
</gene>
<evidence type="ECO:0000259" key="8">
    <source>
        <dbReference type="Pfam" id="PF07992"/>
    </source>
</evidence>
<dbReference type="InterPro" id="IPR036188">
    <property type="entry name" value="FAD/NAD-bd_sf"/>
</dbReference>
<dbReference type="InterPro" id="IPR008255">
    <property type="entry name" value="Pyr_nucl-diS_OxRdtase_2_AS"/>
</dbReference>
<evidence type="ECO:0000313" key="9">
    <source>
        <dbReference type="EMBL" id="MBC2665859.1"/>
    </source>
</evidence>
<dbReference type="SUPFAM" id="SSF51905">
    <property type="entry name" value="FAD/NAD(P)-binding domain"/>
    <property type="match status" value="1"/>
</dbReference>
<keyword evidence="3" id="KW-0285">Flavoprotein</keyword>
<evidence type="ECO:0000313" key="10">
    <source>
        <dbReference type="Proteomes" id="UP000566813"/>
    </source>
</evidence>
<sequence length="297" mass="29981">MDSFDVVIVGQGYAGLKAAALAGARGLKVNTIEQMMPGGLVMSINDLEPGPDGNPACGPELTGDMAMTNMDSGIEMVCDAATSLEQTADGWVIETGSGPMKAKNVILATGGSLRKLGVPGEAEFEGRGVSSCADCDGPIYGGKDAVVIGSGDAAFQEANALTHYVAAVTVVMRGDAPKARAEFVERVNANPAITVLSGYEVTEIVGDKVVSAVKLKGADGSEKELPCAAVFAFVGIEPATELAPAELERDAGGAIVTADNGQTSLPGLYAVGAVRSGFGGKLSDADVDAEKVLAAIA</sequence>
<keyword evidence="10" id="KW-1185">Reference proteome</keyword>
<keyword evidence="4" id="KW-0274">FAD</keyword>
<dbReference type="InterPro" id="IPR023753">
    <property type="entry name" value="FAD/NAD-binding_dom"/>
</dbReference>
<keyword evidence="6" id="KW-1015">Disulfide bond</keyword>
<comment type="caution">
    <text evidence="9">The sequence shown here is derived from an EMBL/GenBank/DDBJ whole genome shotgun (WGS) entry which is preliminary data.</text>
</comment>
<comment type="similarity">
    <text evidence="1">Belongs to the class-II pyridine nucleotide-disulfide oxidoreductase family.</text>
</comment>
<evidence type="ECO:0000256" key="1">
    <source>
        <dbReference type="ARBA" id="ARBA00009333"/>
    </source>
</evidence>
<accession>A0A7X1FS60</accession>
<dbReference type="PRINTS" id="PR00368">
    <property type="entry name" value="FADPNR"/>
</dbReference>
<evidence type="ECO:0000256" key="7">
    <source>
        <dbReference type="ARBA" id="ARBA00023284"/>
    </source>
</evidence>
<evidence type="ECO:0000256" key="5">
    <source>
        <dbReference type="ARBA" id="ARBA00023002"/>
    </source>
</evidence>
<evidence type="ECO:0000256" key="2">
    <source>
        <dbReference type="ARBA" id="ARBA00018719"/>
    </source>
</evidence>
<evidence type="ECO:0000256" key="6">
    <source>
        <dbReference type="ARBA" id="ARBA00023157"/>
    </source>
</evidence>
<dbReference type="Gene3D" id="3.50.50.60">
    <property type="entry name" value="FAD/NAD(P)-binding domain"/>
    <property type="match status" value="2"/>
</dbReference>
<reference evidence="9 10" key="1">
    <citation type="submission" date="2020-08" db="EMBL/GenBank/DDBJ databases">
        <title>The genome sequence of type strain Novosphingobium flavum NBRC 111647.</title>
        <authorList>
            <person name="Liu Y."/>
        </authorList>
    </citation>
    <scope>NUCLEOTIDE SEQUENCE [LARGE SCALE GENOMIC DNA]</scope>
    <source>
        <strain evidence="9 10">NBRC 111647</strain>
    </source>
</reference>
<dbReference type="GO" id="GO:0016668">
    <property type="term" value="F:oxidoreductase activity, acting on a sulfur group of donors, NAD(P) as acceptor"/>
    <property type="evidence" value="ECO:0007669"/>
    <property type="project" value="UniProtKB-ARBA"/>
</dbReference>
<keyword evidence="7" id="KW-0676">Redox-active center</keyword>
<organism evidence="9 10">
    <name type="scientific">Novosphingobium flavum</name>
    <dbReference type="NCBI Taxonomy" id="1778672"/>
    <lineage>
        <taxon>Bacteria</taxon>
        <taxon>Pseudomonadati</taxon>
        <taxon>Pseudomonadota</taxon>
        <taxon>Alphaproteobacteria</taxon>
        <taxon>Sphingomonadales</taxon>
        <taxon>Sphingomonadaceae</taxon>
        <taxon>Novosphingobium</taxon>
    </lineage>
</organism>